<dbReference type="PROSITE" id="PS51229">
    <property type="entry name" value="DCUN1"/>
    <property type="match status" value="1"/>
</dbReference>
<dbReference type="PANTHER" id="PTHR12281:SF31">
    <property type="entry name" value="DCN1-LIKE PROTEIN 3"/>
    <property type="match status" value="1"/>
</dbReference>
<comment type="function">
    <text evidence="1">Neddylation of cullins play an essential role in the regulation of SCF-type complexes activity.</text>
</comment>
<feature type="compositionally biased region" description="Basic residues" evidence="2">
    <location>
        <begin position="26"/>
        <end position="42"/>
    </location>
</feature>
<proteinExistence type="predicted"/>
<dbReference type="EMBL" id="JAOPGA020001552">
    <property type="protein sequence ID" value="KAL0489378.1"/>
    <property type="molecule type" value="Genomic_DNA"/>
</dbReference>
<dbReference type="InterPro" id="IPR014764">
    <property type="entry name" value="DCN-prot"/>
</dbReference>
<accession>A0AAW2ZHM9</accession>
<dbReference type="GO" id="GO:0000151">
    <property type="term" value="C:ubiquitin ligase complex"/>
    <property type="evidence" value="ECO:0007669"/>
    <property type="project" value="TreeGrafter"/>
</dbReference>
<sequence length="353" mass="41216">MPVSTRSKRKVEKDTSDQETEEMPAKKIKTTKAKKTTTKKASKNTSNEKDTVQEAKVQEKKPAKRKPRIIEVFDLKINWQCERDYSGYENFEQSVSDKIEKEFQSNNKVGSASIKVDDERFEIDFSNLVRRSELGRTKRVKRVEHKNNLKQVDVSELDELFNAYESVGDQEIKGEIGGDGIMKFAEDVGVDPEQVQLLVLFWKLGCKKQYVITKEEFTTGMAKLGMETLDKIKTKLPSIDEVELKNKSDVEFTDFYNFCFFYVKSPEQKSLPLESAVPTWRLILPANKCPYIEDWIRYMETENKKSVTHDTWKQFNEFRKDKVDFEKYDPNLGAYPTAIDDFVQFYLDNNKKK</sequence>
<reference evidence="5 6" key="1">
    <citation type="submission" date="2024-03" db="EMBL/GenBank/DDBJ databases">
        <title>The Acrasis kona genome and developmental transcriptomes reveal deep origins of eukaryotic multicellular pathways.</title>
        <authorList>
            <person name="Sheikh S."/>
            <person name="Fu C.-J."/>
            <person name="Brown M.W."/>
            <person name="Baldauf S.L."/>
        </authorList>
    </citation>
    <scope>NUCLEOTIDE SEQUENCE [LARGE SCALE GENOMIC DNA]</scope>
    <source>
        <strain evidence="5 6">ATCC MYA-3509</strain>
    </source>
</reference>
<feature type="compositionally biased region" description="Basic and acidic residues" evidence="2">
    <location>
        <begin position="46"/>
        <end position="61"/>
    </location>
</feature>
<feature type="domain" description="DCUN1" evidence="4">
    <location>
        <begin position="152"/>
        <end position="347"/>
    </location>
</feature>
<dbReference type="GO" id="GO:0045116">
    <property type="term" value="P:protein neddylation"/>
    <property type="evidence" value="ECO:0007669"/>
    <property type="project" value="TreeGrafter"/>
</dbReference>
<dbReference type="AlphaFoldDB" id="A0AAW2ZHM9"/>
<dbReference type="PANTHER" id="PTHR12281">
    <property type="entry name" value="RP42 RELATED"/>
    <property type="match status" value="1"/>
</dbReference>
<dbReference type="GO" id="GO:0032182">
    <property type="term" value="F:ubiquitin-like protein binding"/>
    <property type="evidence" value="ECO:0007669"/>
    <property type="project" value="TreeGrafter"/>
</dbReference>
<dbReference type="Proteomes" id="UP001431209">
    <property type="component" value="Unassembled WGS sequence"/>
</dbReference>
<protein>
    <recommendedName>
        <fullName evidence="1">Defective in cullin neddylation protein</fullName>
    </recommendedName>
</protein>
<dbReference type="Pfam" id="PF03556">
    <property type="entry name" value="Cullin_binding"/>
    <property type="match status" value="1"/>
</dbReference>
<dbReference type="InterPro" id="IPR004170">
    <property type="entry name" value="WWE_dom"/>
</dbReference>
<dbReference type="InterPro" id="IPR037197">
    <property type="entry name" value="WWE_dom_sf"/>
</dbReference>
<dbReference type="Gene3D" id="1.10.238.200">
    <property type="entry name" value="Cullin, PONY binding domain"/>
    <property type="match status" value="1"/>
</dbReference>
<name>A0AAW2ZHM9_9EUKA</name>
<evidence type="ECO:0000259" key="3">
    <source>
        <dbReference type="PROSITE" id="PS50918"/>
    </source>
</evidence>
<dbReference type="GO" id="GO:0097602">
    <property type="term" value="F:cullin family protein binding"/>
    <property type="evidence" value="ECO:0007669"/>
    <property type="project" value="TreeGrafter"/>
</dbReference>
<dbReference type="Gene3D" id="3.30.720.50">
    <property type="match status" value="1"/>
</dbReference>
<dbReference type="PROSITE" id="PS50918">
    <property type="entry name" value="WWE"/>
    <property type="match status" value="1"/>
</dbReference>
<dbReference type="SUPFAM" id="SSF117839">
    <property type="entry name" value="WWE domain"/>
    <property type="match status" value="1"/>
</dbReference>
<keyword evidence="6" id="KW-1185">Reference proteome</keyword>
<dbReference type="InterPro" id="IPR042460">
    <property type="entry name" value="DCN1-like_PONY"/>
</dbReference>
<evidence type="ECO:0000256" key="2">
    <source>
        <dbReference type="SAM" id="MobiDB-lite"/>
    </source>
</evidence>
<dbReference type="Pfam" id="PF02825">
    <property type="entry name" value="WWE"/>
    <property type="match status" value="1"/>
</dbReference>
<comment type="caution">
    <text evidence="5">The sequence shown here is derived from an EMBL/GenBank/DDBJ whole genome shotgun (WGS) entry which is preliminary data.</text>
</comment>
<feature type="region of interest" description="Disordered" evidence="2">
    <location>
        <begin position="1"/>
        <end position="63"/>
    </location>
</feature>
<evidence type="ECO:0000256" key="1">
    <source>
        <dbReference type="RuleBase" id="RU410713"/>
    </source>
</evidence>
<gene>
    <name evidence="5" type="ORF">AKO1_010695</name>
</gene>
<dbReference type="Gene3D" id="1.10.238.10">
    <property type="entry name" value="EF-hand"/>
    <property type="match status" value="1"/>
</dbReference>
<organism evidence="5 6">
    <name type="scientific">Acrasis kona</name>
    <dbReference type="NCBI Taxonomy" id="1008807"/>
    <lineage>
        <taxon>Eukaryota</taxon>
        <taxon>Discoba</taxon>
        <taxon>Heterolobosea</taxon>
        <taxon>Tetramitia</taxon>
        <taxon>Eutetramitia</taxon>
        <taxon>Acrasidae</taxon>
        <taxon>Acrasis</taxon>
    </lineage>
</organism>
<feature type="domain" description="WWE" evidence="3">
    <location>
        <begin position="64"/>
        <end position="142"/>
    </location>
</feature>
<dbReference type="InterPro" id="IPR005176">
    <property type="entry name" value="PONY_dom"/>
</dbReference>
<evidence type="ECO:0000313" key="5">
    <source>
        <dbReference type="EMBL" id="KAL0489378.1"/>
    </source>
</evidence>
<evidence type="ECO:0000259" key="4">
    <source>
        <dbReference type="PROSITE" id="PS51229"/>
    </source>
</evidence>
<dbReference type="GO" id="GO:0031624">
    <property type="term" value="F:ubiquitin conjugating enzyme binding"/>
    <property type="evidence" value="ECO:0007669"/>
    <property type="project" value="TreeGrafter"/>
</dbReference>
<feature type="compositionally biased region" description="Basic residues" evidence="2">
    <location>
        <begin position="1"/>
        <end position="10"/>
    </location>
</feature>
<evidence type="ECO:0000313" key="6">
    <source>
        <dbReference type="Proteomes" id="UP001431209"/>
    </source>
</evidence>